<protein>
    <submittedName>
        <fullName evidence="6">SusC/RagA family TonB-linked outer membrane protein</fullName>
    </submittedName>
</protein>
<keyword evidence="3 4" id="KW-0998">Cell outer membrane</keyword>
<dbReference type="InterPro" id="IPR012910">
    <property type="entry name" value="Plug_dom"/>
</dbReference>
<evidence type="ECO:0000256" key="1">
    <source>
        <dbReference type="ARBA" id="ARBA00022448"/>
    </source>
</evidence>
<name>A0A512RF91_9BACT</name>
<dbReference type="Pfam" id="PF07660">
    <property type="entry name" value="STN"/>
    <property type="match status" value="1"/>
</dbReference>
<gene>
    <name evidence="6" type="ORF">CCY01nite_06320</name>
</gene>
<accession>A0A512RF91</accession>
<reference evidence="6 7" key="1">
    <citation type="submission" date="2019-07" db="EMBL/GenBank/DDBJ databases">
        <title>Whole genome shotgun sequence of Chitinophaga cymbidii NBRC 109752.</title>
        <authorList>
            <person name="Hosoyama A."/>
            <person name="Uohara A."/>
            <person name="Ohji S."/>
            <person name="Ichikawa N."/>
        </authorList>
    </citation>
    <scope>NUCLEOTIDE SEQUENCE [LARGE SCALE GENOMIC DNA]</scope>
    <source>
        <strain evidence="6 7">NBRC 109752</strain>
    </source>
</reference>
<evidence type="ECO:0000256" key="4">
    <source>
        <dbReference type="PROSITE-ProRule" id="PRU01360"/>
    </source>
</evidence>
<dbReference type="Proteomes" id="UP000321436">
    <property type="component" value="Unassembled WGS sequence"/>
</dbReference>
<dbReference type="InterPro" id="IPR037066">
    <property type="entry name" value="Plug_dom_sf"/>
</dbReference>
<dbReference type="Pfam" id="PF07715">
    <property type="entry name" value="Plug"/>
    <property type="match status" value="1"/>
</dbReference>
<dbReference type="Gene3D" id="2.170.130.10">
    <property type="entry name" value="TonB-dependent receptor, plug domain"/>
    <property type="match status" value="1"/>
</dbReference>
<keyword evidence="1 4" id="KW-0813">Transport</keyword>
<dbReference type="Gene3D" id="2.60.40.1120">
    <property type="entry name" value="Carboxypeptidase-like, regulatory domain"/>
    <property type="match status" value="1"/>
</dbReference>
<keyword evidence="4" id="KW-1134">Transmembrane beta strand</keyword>
<evidence type="ECO:0000256" key="3">
    <source>
        <dbReference type="ARBA" id="ARBA00023237"/>
    </source>
</evidence>
<dbReference type="AlphaFoldDB" id="A0A512RF91"/>
<dbReference type="SUPFAM" id="SSF56935">
    <property type="entry name" value="Porins"/>
    <property type="match status" value="1"/>
</dbReference>
<comment type="subcellular location">
    <subcellularLocation>
        <location evidence="4">Cell outer membrane</location>
        <topology evidence="4">Multi-pass membrane protein</topology>
    </subcellularLocation>
</comment>
<dbReference type="GO" id="GO:0009279">
    <property type="term" value="C:cell outer membrane"/>
    <property type="evidence" value="ECO:0007669"/>
    <property type="project" value="UniProtKB-SubCell"/>
</dbReference>
<keyword evidence="4" id="KW-0812">Transmembrane</keyword>
<dbReference type="NCBIfam" id="TIGR04057">
    <property type="entry name" value="SusC_RagA_signa"/>
    <property type="match status" value="1"/>
</dbReference>
<proteinExistence type="inferred from homology"/>
<dbReference type="FunFam" id="2.170.130.10:FF:000003">
    <property type="entry name" value="SusC/RagA family TonB-linked outer membrane protein"/>
    <property type="match status" value="1"/>
</dbReference>
<dbReference type="Pfam" id="PF13715">
    <property type="entry name" value="CarbopepD_reg_2"/>
    <property type="match status" value="1"/>
</dbReference>
<dbReference type="InterPro" id="IPR008969">
    <property type="entry name" value="CarboxyPept-like_regulatory"/>
</dbReference>
<dbReference type="PROSITE" id="PS52016">
    <property type="entry name" value="TONB_DEPENDENT_REC_3"/>
    <property type="match status" value="1"/>
</dbReference>
<dbReference type="SMART" id="SM00965">
    <property type="entry name" value="STN"/>
    <property type="match status" value="1"/>
</dbReference>
<evidence type="ECO:0000313" key="6">
    <source>
        <dbReference type="EMBL" id="GEP94372.1"/>
    </source>
</evidence>
<dbReference type="SUPFAM" id="SSF49464">
    <property type="entry name" value="Carboxypeptidase regulatory domain-like"/>
    <property type="match status" value="1"/>
</dbReference>
<organism evidence="6 7">
    <name type="scientific">Chitinophaga cymbidii</name>
    <dbReference type="NCBI Taxonomy" id="1096750"/>
    <lineage>
        <taxon>Bacteria</taxon>
        <taxon>Pseudomonadati</taxon>
        <taxon>Bacteroidota</taxon>
        <taxon>Chitinophagia</taxon>
        <taxon>Chitinophagales</taxon>
        <taxon>Chitinophagaceae</taxon>
        <taxon>Chitinophaga</taxon>
    </lineage>
</organism>
<dbReference type="InterPro" id="IPR023996">
    <property type="entry name" value="TonB-dep_OMP_SusC/RagA"/>
</dbReference>
<feature type="domain" description="Secretin/TonB short N-terminal" evidence="5">
    <location>
        <begin position="46"/>
        <end position="98"/>
    </location>
</feature>
<dbReference type="InterPro" id="IPR023997">
    <property type="entry name" value="TonB-dep_OMP_SusC/RagA_CS"/>
</dbReference>
<keyword evidence="7" id="KW-1185">Reference proteome</keyword>
<evidence type="ECO:0000259" key="5">
    <source>
        <dbReference type="SMART" id="SM00965"/>
    </source>
</evidence>
<sequence>MSLLVFLLLGLHGYAQNRQAQTTITLDADNESVSSVLHRVQQQGYYRFVYNNGLLDDKRLISLHLKNGTLKQLMDVVLRDSELTFELKENGIVVLKPSAVSKTTNEGKRKISGLVRDSSGIPLPGVTVALKNKSGVGTTTDLNGGFFLELPATTEAVLVFTMMGFNTREITLTDQTSLNVRLSVAPRALGEAVVVAFGKQKKTDVVGSVTSIDPKDLKVPSSNLTTALAGRVAGLIAYQRSGEPGADNASFFIRGVTTFGYKRDPLILIDGVEVTTTDLANLRVDDIANFSILKDATATALYGARGANGVILIATKQGKEGRPEYFIRLENTMSSPTKNVELADPVTYMKLANEAVLTRDPLGRPLYSQEKIDSTGVSKNHYLYPATDWRKMLFKDHTMNQRADVNVSGGASVARYYVSGGFSQDNGVLNVPVVSNFNNNINLKTYSIRSNVDVNLTKTTLLITRLSGTFQDYNGPINGGAAVYNDVMHANPVLFPAYYEPDAAFAMTKHILFGNSPDGLVTNPYANMVRGYKDYNTSKINAQAEIRQQLDFITPGLSVNVMANTSRYAYYAISRAYKPFYYNISGYNRRTGEYILNEINPNDGTEYLDFPTNGGDRTVTTSVYFQAIMNYAKVFGRHGVSGSLVYQAQNAVSGDLSSLQASLPARNLGISGRGTYSYDQRYFAEINFGYNGSERFDKNHRFGFFPSAGIAWNVSNEDFWRKKLISTISNLKLRATYGLVGNDAIGDADTRYFYLSQVLMNDPSKAAQFGNIPGGIIRKNGISVQRYANPNIQWEVAYQTNLGLDMSLWNKMNVTMDFYKTYRSNILQERAYIPSTAGFASTPYANIGAATSKGIDGSIDYNQRLGKDWWIQGRANFTLAMSEYRKIEEPAYEDAPWLSKVGYSLSQRWGYIAERLFIDDKDVMNAPSQIAFGEYGAGDIKYRDMNGDGNITTLDRVPIGYPTDPEIVYGFGLSAGYRSFDISCFFQGAGNSSFILNSTTTAPFADNNALLKAYADDHWSEDNRNIYALWPRLSPDVSQNNAQPSTWWIRNGKFLRLKQLEIGYSLPKTTLSRLKLKSFRIYANGSNLFSLTTFKLWDIEMAGNGLGYPVQRVINMGLQANF</sequence>
<dbReference type="EMBL" id="BKAU01000001">
    <property type="protein sequence ID" value="GEP94372.1"/>
    <property type="molecule type" value="Genomic_DNA"/>
</dbReference>
<evidence type="ECO:0000313" key="7">
    <source>
        <dbReference type="Proteomes" id="UP000321436"/>
    </source>
</evidence>
<comment type="similarity">
    <text evidence="4">Belongs to the TonB-dependent receptor family.</text>
</comment>
<evidence type="ECO:0000256" key="2">
    <source>
        <dbReference type="ARBA" id="ARBA00023136"/>
    </source>
</evidence>
<dbReference type="InterPro" id="IPR011662">
    <property type="entry name" value="Secretin/TonB_short_N"/>
</dbReference>
<dbReference type="NCBIfam" id="TIGR04056">
    <property type="entry name" value="OMP_RagA_SusC"/>
    <property type="match status" value="1"/>
</dbReference>
<keyword evidence="2 4" id="KW-0472">Membrane</keyword>
<comment type="caution">
    <text evidence="6">The sequence shown here is derived from an EMBL/GenBank/DDBJ whole genome shotgun (WGS) entry which is preliminary data.</text>
</comment>
<dbReference type="InterPro" id="IPR039426">
    <property type="entry name" value="TonB-dep_rcpt-like"/>
</dbReference>